<dbReference type="PANTHER" id="PTHR31321:SF127">
    <property type="entry name" value="PECTINESTERASE"/>
    <property type="match status" value="1"/>
</dbReference>
<feature type="signal peptide" evidence="13">
    <location>
        <begin position="1"/>
        <end position="17"/>
    </location>
</feature>
<dbReference type="GO" id="GO:0004650">
    <property type="term" value="F:polygalacturonase activity"/>
    <property type="evidence" value="ECO:0007669"/>
    <property type="project" value="InterPro"/>
</dbReference>
<organism evidence="16 17">
    <name type="scientific">Aspergillus lentulus</name>
    <dbReference type="NCBI Taxonomy" id="293939"/>
    <lineage>
        <taxon>Eukaryota</taxon>
        <taxon>Fungi</taxon>
        <taxon>Dikarya</taxon>
        <taxon>Ascomycota</taxon>
        <taxon>Pezizomycotina</taxon>
        <taxon>Eurotiomycetes</taxon>
        <taxon>Eurotiomycetidae</taxon>
        <taxon>Eurotiales</taxon>
        <taxon>Aspergillaceae</taxon>
        <taxon>Aspergillus</taxon>
        <taxon>Aspergillus subgen. Fumigati</taxon>
    </lineage>
</organism>
<dbReference type="SUPFAM" id="SSF51126">
    <property type="entry name" value="Pectin lyase-like"/>
    <property type="match status" value="2"/>
</dbReference>
<dbReference type="InterPro" id="IPR000070">
    <property type="entry name" value="Pectinesterase_cat"/>
</dbReference>
<dbReference type="FunFam" id="2.160.20.10:FF:000014">
    <property type="entry name" value="Pectinesterase"/>
    <property type="match status" value="1"/>
</dbReference>
<comment type="catalytic activity">
    <reaction evidence="11 13">
        <text>[(1-&gt;4)-alpha-D-galacturonosyl methyl ester](n) + n H2O = [(1-&gt;4)-alpha-D-galacturonosyl](n) + n methanol + n H(+)</text>
        <dbReference type="Rhea" id="RHEA:22380"/>
        <dbReference type="Rhea" id="RHEA-COMP:14570"/>
        <dbReference type="Rhea" id="RHEA-COMP:14573"/>
        <dbReference type="ChEBI" id="CHEBI:15377"/>
        <dbReference type="ChEBI" id="CHEBI:15378"/>
        <dbReference type="ChEBI" id="CHEBI:17790"/>
        <dbReference type="ChEBI" id="CHEBI:140522"/>
        <dbReference type="ChEBI" id="CHEBI:140523"/>
        <dbReference type="EC" id="3.1.1.11"/>
    </reaction>
</comment>
<dbReference type="AlphaFoldDB" id="A0AAN4PQD2"/>
<dbReference type="GO" id="GO:0030599">
    <property type="term" value="F:pectinesterase activity"/>
    <property type="evidence" value="ECO:0007669"/>
    <property type="project" value="UniProtKB-UniRule"/>
</dbReference>
<evidence type="ECO:0000256" key="2">
    <source>
        <dbReference type="ARBA" id="ARBA00005184"/>
    </source>
</evidence>
<evidence type="ECO:0000256" key="1">
    <source>
        <dbReference type="ARBA" id="ARBA00004613"/>
    </source>
</evidence>
<dbReference type="Proteomes" id="UP000051487">
    <property type="component" value="Unassembled WGS sequence"/>
</dbReference>
<comment type="similarity">
    <text evidence="4">Belongs to the pectinesterase family.</text>
</comment>
<dbReference type="Gene3D" id="2.160.20.10">
    <property type="entry name" value="Single-stranded right-handed beta-helix, Pectin lyase-like"/>
    <property type="match status" value="2"/>
</dbReference>
<keyword evidence="6 13" id="KW-0732">Signal</keyword>
<accession>A0AAN4PQD2</accession>
<dbReference type="GO" id="GO:0005576">
    <property type="term" value="C:extracellular region"/>
    <property type="evidence" value="ECO:0007669"/>
    <property type="project" value="UniProtKB-SubCell"/>
</dbReference>
<keyword evidence="7 13" id="KW-0378">Hydrolase</keyword>
<evidence type="ECO:0000259" key="15">
    <source>
        <dbReference type="Pfam" id="PF01095"/>
    </source>
</evidence>
<dbReference type="GO" id="GO:0042545">
    <property type="term" value="P:cell wall modification"/>
    <property type="evidence" value="ECO:0007669"/>
    <property type="project" value="UniProtKB-UniRule"/>
</dbReference>
<feature type="chain" id="PRO_5042661998" description="Pectinesterase" evidence="13">
    <location>
        <begin position="18"/>
        <end position="452"/>
    </location>
</feature>
<comment type="pathway">
    <text evidence="2 13">Glycan metabolism; pectin degradation; 2-dehydro-3-deoxy-D-gluconate from pectin: step 1/5.</text>
</comment>
<feature type="region of interest" description="Disordered" evidence="14">
    <location>
        <begin position="367"/>
        <end position="399"/>
    </location>
</feature>
<evidence type="ECO:0000256" key="14">
    <source>
        <dbReference type="SAM" id="MobiDB-lite"/>
    </source>
</evidence>
<feature type="compositionally biased region" description="Low complexity" evidence="14">
    <location>
        <begin position="371"/>
        <end position="395"/>
    </location>
</feature>
<comment type="function">
    <text evidence="13">Involved in maceration and soft-rotting of plant tissue.</text>
</comment>
<comment type="similarity">
    <text evidence="3">Belongs to the glycosyl hydrolase 28 family.</text>
</comment>
<evidence type="ECO:0000313" key="16">
    <source>
        <dbReference type="EMBL" id="GAQ10702.1"/>
    </source>
</evidence>
<evidence type="ECO:0000256" key="9">
    <source>
        <dbReference type="ARBA" id="ARBA00023295"/>
    </source>
</evidence>
<reference evidence="16 17" key="1">
    <citation type="submission" date="2015-11" db="EMBL/GenBank/DDBJ databases">
        <title>Aspergillus lentulus strain IFM 54703T.</title>
        <authorList>
            <person name="Kusuya Y."/>
            <person name="Sakai K."/>
            <person name="Kamei K."/>
            <person name="Takahashi H."/>
            <person name="Yaguchi T."/>
        </authorList>
    </citation>
    <scope>NUCLEOTIDE SEQUENCE [LARGE SCALE GENOMIC DNA]</scope>
    <source>
        <strain evidence="16 17">IFM 54703</strain>
    </source>
</reference>
<dbReference type="Pfam" id="PF00295">
    <property type="entry name" value="Glyco_hydro_28"/>
    <property type="match status" value="1"/>
</dbReference>
<dbReference type="InterPro" id="IPR000743">
    <property type="entry name" value="Glyco_hydro_28"/>
</dbReference>
<evidence type="ECO:0000256" key="12">
    <source>
        <dbReference type="PROSITE-ProRule" id="PRU10040"/>
    </source>
</evidence>
<comment type="caution">
    <text evidence="16">The sequence shown here is derived from an EMBL/GenBank/DDBJ whole genome shotgun (WGS) entry which is preliminary data.</text>
</comment>
<keyword evidence="8 13" id="KW-0063">Aspartyl esterase</keyword>
<dbReference type="EC" id="3.1.1.11" evidence="13"/>
<evidence type="ECO:0000256" key="13">
    <source>
        <dbReference type="RuleBase" id="RU000589"/>
    </source>
</evidence>
<name>A0AAN4PQD2_ASPLE</name>
<dbReference type="InterPro" id="IPR033131">
    <property type="entry name" value="Pectinesterase_Asp_AS"/>
</dbReference>
<evidence type="ECO:0000256" key="6">
    <source>
        <dbReference type="ARBA" id="ARBA00022729"/>
    </source>
</evidence>
<keyword evidence="9" id="KW-0326">Glycosidase</keyword>
<keyword evidence="5 13" id="KW-0964">Secreted</keyword>
<evidence type="ECO:0000256" key="5">
    <source>
        <dbReference type="ARBA" id="ARBA00022525"/>
    </source>
</evidence>
<dbReference type="InterPro" id="IPR012334">
    <property type="entry name" value="Pectin_lyas_fold"/>
</dbReference>
<dbReference type="EMBL" id="BCLY01000016">
    <property type="protein sequence ID" value="GAQ10702.1"/>
    <property type="molecule type" value="Genomic_DNA"/>
</dbReference>
<dbReference type="GO" id="GO:0045490">
    <property type="term" value="P:pectin catabolic process"/>
    <property type="evidence" value="ECO:0007669"/>
    <property type="project" value="UniProtKB-UniRule"/>
</dbReference>
<comment type="subcellular location">
    <subcellularLocation>
        <location evidence="1 13">Secreted</location>
    </subcellularLocation>
</comment>
<feature type="domain" description="Pectinesterase catalytic" evidence="15">
    <location>
        <begin position="55"/>
        <end position="318"/>
    </location>
</feature>
<proteinExistence type="inferred from homology"/>
<dbReference type="PROSITE" id="PS00503">
    <property type="entry name" value="PECTINESTERASE_2"/>
    <property type="match status" value="1"/>
</dbReference>
<evidence type="ECO:0000256" key="8">
    <source>
        <dbReference type="ARBA" id="ARBA00023085"/>
    </source>
</evidence>
<gene>
    <name evidence="16" type="ORF">ALT_8023</name>
</gene>
<dbReference type="InterPro" id="IPR011050">
    <property type="entry name" value="Pectin_lyase_fold/virulence"/>
</dbReference>
<evidence type="ECO:0000256" key="11">
    <source>
        <dbReference type="ARBA" id="ARBA00047928"/>
    </source>
</evidence>
<evidence type="ECO:0000313" key="17">
    <source>
        <dbReference type="Proteomes" id="UP000051487"/>
    </source>
</evidence>
<evidence type="ECO:0000256" key="7">
    <source>
        <dbReference type="ARBA" id="ARBA00022801"/>
    </source>
</evidence>
<keyword evidence="10 13" id="KW-0961">Cell wall biogenesis/degradation</keyword>
<evidence type="ECO:0000256" key="10">
    <source>
        <dbReference type="ARBA" id="ARBA00023316"/>
    </source>
</evidence>
<dbReference type="PANTHER" id="PTHR31321">
    <property type="entry name" value="ACYL-COA THIOESTER HYDROLASE YBHC-RELATED"/>
    <property type="match status" value="1"/>
</dbReference>
<protein>
    <recommendedName>
        <fullName evidence="13">Pectinesterase</fullName>
        <ecNumber evidence="13">3.1.1.11</ecNumber>
    </recommendedName>
</protein>
<dbReference type="Pfam" id="PF01095">
    <property type="entry name" value="Pectinesterase"/>
    <property type="match status" value="1"/>
</dbReference>
<evidence type="ECO:0000256" key="4">
    <source>
        <dbReference type="ARBA" id="ARBA00008891"/>
    </source>
</evidence>
<evidence type="ECO:0000256" key="3">
    <source>
        <dbReference type="ARBA" id="ARBA00008834"/>
    </source>
</evidence>
<feature type="active site" evidence="12">
    <location>
        <position position="205"/>
    </location>
</feature>
<sequence length="452" mass="48014">MLGLSLVLAACVAVTQASSGYPVARDTSGTCSGVHARVSPPAGAIVVDNSANPHPGSHATVQAGVDALNTTTADPQQLFIFPGTYTEQVYIPRLTSNLTVQGYTCNTKSYQHNKVTITYNLALINTTSDDLTATLRQWNPNTKIYNLNIVNSFGHIPQNGQNLAVSAEADGQAYYACQLIGYQDTLLAETGRQLYAKSLIVGAVDFIFGQKALAWLESIDIRTIASGSITASGRDSDSNPSWYVISRSNVSAINNTIPAGISYLGRPWRDYARVVFQETYLGNNIAAAGWSQWSTSTPNTDHVTFAEYKNYGPGSVSQEGPRANFSQQLTAPISIRSILGEMFQDECLKPEATCTLHILLARSIGSPTPQSTTRKTAAASKPTTASPATSPTSPSNISVQNTSVYGVDVQQDCLNGGPTGCPSNGVLIENVSFRNVVGTAGANASDYYILCG</sequence>